<dbReference type="SUPFAM" id="SSF46785">
    <property type="entry name" value="Winged helix' DNA-binding domain"/>
    <property type="match status" value="1"/>
</dbReference>
<dbReference type="Gene3D" id="1.20.58.1460">
    <property type="match status" value="1"/>
</dbReference>
<dbReference type="Gene3D" id="1.10.10.10">
    <property type="entry name" value="Winged helix-like DNA-binding domain superfamily/Winged helix DNA-binding domain"/>
    <property type="match status" value="1"/>
</dbReference>
<dbReference type="InterPro" id="IPR012906">
    <property type="entry name" value="PaaX-like_N"/>
</dbReference>
<organism evidence="4 5">
    <name type="scientific">Micromonospora gifhornensis</name>
    <dbReference type="NCBI Taxonomy" id="84594"/>
    <lineage>
        <taxon>Bacteria</taxon>
        <taxon>Bacillati</taxon>
        <taxon>Actinomycetota</taxon>
        <taxon>Actinomycetes</taxon>
        <taxon>Micromonosporales</taxon>
        <taxon>Micromonosporaceae</taxon>
        <taxon>Micromonospora</taxon>
    </lineage>
</organism>
<feature type="domain" description="Transcriptional repressor PaaX-like central Cas2-like" evidence="3">
    <location>
        <begin position="109"/>
        <end position="178"/>
    </location>
</feature>
<keyword evidence="5" id="KW-1185">Reference proteome</keyword>
<dbReference type="RefSeq" id="WP_204290999.1">
    <property type="nucleotide sequence ID" value="NZ_BAAAGZ010000050.1"/>
</dbReference>
<dbReference type="InterPro" id="IPR011965">
    <property type="entry name" value="PaaX_trns_reg"/>
</dbReference>
<evidence type="ECO:0000259" key="2">
    <source>
        <dbReference type="Pfam" id="PF08223"/>
    </source>
</evidence>
<dbReference type="InterPro" id="IPR036388">
    <property type="entry name" value="WH-like_DNA-bd_sf"/>
</dbReference>
<feature type="domain" description="Transcriptional repressor PaaX-like C-terminal" evidence="2">
    <location>
        <begin position="194"/>
        <end position="282"/>
    </location>
</feature>
<evidence type="ECO:0000313" key="4">
    <source>
        <dbReference type="EMBL" id="GIJ15610.1"/>
    </source>
</evidence>
<dbReference type="InterPro" id="IPR048846">
    <property type="entry name" value="PaaX-like_central"/>
</dbReference>
<comment type="caution">
    <text evidence="4">The sequence shown here is derived from an EMBL/GenBank/DDBJ whole genome shotgun (WGS) entry which is preliminary data.</text>
</comment>
<evidence type="ECO:0000313" key="5">
    <source>
        <dbReference type="Proteomes" id="UP000647860"/>
    </source>
</evidence>
<reference evidence="4 5" key="1">
    <citation type="submission" date="2021-01" db="EMBL/GenBank/DDBJ databases">
        <title>Whole genome shotgun sequence of Verrucosispora gifhornensis NBRC 16317.</title>
        <authorList>
            <person name="Komaki H."/>
            <person name="Tamura T."/>
        </authorList>
    </citation>
    <scope>NUCLEOTIDE SEQUENCE [LARGE SCALE GENOMIC DNA]</scope>
    <source>
        <strain evidence="4 5">NBRC 16317</strain>
    </source>
</reference>
<dbReference type="PIRSF" id="PIRSF020623">
    <property type="entry name" value="PaaX"/>
    <property type="match status" value="1"/>
</dbReference>
<dbReference type="Pfam" id="PF07848">
    <property type="entry name" value="PaaX"/>
    <property type="match status" value="1"/>
</dbReference>
<evidence type="ECO:0000259" key="3">
    <source>
        <dbReference type="Pfam" id="PF20803"/>
    </source>
</evidence>
<accession>A0ABQ4ICG1</accession>
<sequence length="300" mass="33360">MSDLHHALEPPTDGAAAVGRARAQRLLVTLLGDYWRAGHAPLPSGGLVAVLTEFDIAPANARATLSRLTQRGVLERTKEGRRTSYRLTESAAQILQRGGRRIFASTDESSWDGRWTLIAFTLPLDDANQRRLLRARLRWLTFSPLYDGTWVTPHDRFDEVREQLSELGVSDAVVLRATDLDLLPGGRARLEAAWRIDELAAGYQSFLERYRDLAWPAAAGEVSPAQALVRRTEMVNDWRALVGEDPDLPAMFLPASFPRAQARAMFLETSAALARPAQQRFEELVQTPDHAADGAKSRLK</sequence>
<dbReference type="InterPro" id="IPR036390">
    <property type="entry name" value="WH_DNA-bd_sf"/>
</dbReference>
<protein>
    <submittedName>
        <fullName evidence="4">PaaX family transcriptional regulator</fullName>
    </submittedName>
</protein>
<dbReference type="Proteomes" id="UP000647860">
    <property type="component" value="Unassembled WGS sequence"/>
</dbReference>
<name>A0ABQ4ICG1_9ACTN</name>
<dbReference type="Pfam" id="PF08223">
    <property type="entry name" value="PaaX_C"/>
    <property type="match status" value="1"/>
</dbReference>
<proteinExistence type="predicted"/>
<gene>
    <name evidence="4" type="primary">paaX_3</name>
    <name evidence="4" type="ORF">Vgi01_22940</name>
</gene>
<evidence type="ECO:0000259" key="1">
    <source>
        <dbReference type="Pfam" id="PF07848"/>
    </source>
</evidence>
<dbReference type="EMBL" id="BOPA01000017">
    <property type="protein sequence ID" value="GIJ15610.1"/>
    <property type="molecule type" value="Genomic_DNA"/>
</dbReference>
<dbReference type="PANTHER" id="PTHR30319:SF1">
    <property type="entry name" value="TRANSCRIPTIONAL REPRESSOR PAAX"/>
    <property type="match status" value="1"/>
</dbReference>
<dbReference type="Gene3D" id="3.30.70.2650">
    <property type="match status" value="1"/>
</dbReference>
<dbReference type="Pfam" id="PF20803">
    <property type="entry name" value="PaaX_M"/>
    <property type="match status" value="1"/>
</dbReference>
<feature type="domain" description="Transcriptional repressor PaaX-like N-terminal" evidence="1">
    <location>
        <begin position="22"/>
        <end position="90"/>
    </location>
</feature>
<dbReference type="InterPro" id="IPR013225">
    <property type="entry name" value="PaaX_C"/>
</dbReference>
<dbReference type="PANTHER" id="PTHR30319">
    <property type="entry name" value="PHENYLACETIC ACID REGULATOR-RELATED TRANSCRIPTIONAL REPRESSOR"/>
    <property type="match status" value="1"/>
</dbReference>